<organism evidence="1 2">
    <name type="scientific">Streptomyces gamaensis</name>
    <dbReference type="NCBI Taxonomy" id="1763542"/>
    <lineage>
        <taxon>Bacteria</taxon>
        <taxon>Bacillati</taxon>
        <taxon>Actinomycetota</taxon>
        <taxon>Actinomycetes</taxon>
        <taxon>Kitasatosporales</taxon>
        <taxon>Streptomycetaceae</taxon>
        <taxon>Streptomyces</taxon>
    </lineage>
</organism>
<gene>
    <name evidence="1" type="ORF">ACFP1Z_07550</name>
</gene>
<comment type="caution">
    <text evidence="1">The sequence shown here is derived from an EMBL/GenBank/DDBJ whole genome shotgun (WGS) entry which is preliminary data.</text>
</comment>
<name>A0ABW0YWW4_9ACTN</name>
<reference evidence="2" key="1">
    <citation type="journal article" date="2019" name="Int. J. Syst. Evol. Microbiol.">
        <title>The Global Catalogue of Microorganisms (GCM) 10K type strain sequencing project: providing services to taxonomists for standard genome sequencing and annotation.</title>
        <authorList>
            <consortium name="The Broad Institute Genomics Platform"/>
            <consortium name="The Broad Institute Genome Sequencing Center for Infectious Disease"/>
            <person name="Wu L."/>
            <person name="Ma J."/>
        </authorList>
    </citation>
    <scope>NUCLEOTIDE SEQUENCE [LARGE SCALE GENOMIC DNA]</scope>
    <source>
        <strain evidence="2">CGMCC 4.7304</strain>
    </source>
</reference>
<dbReference type="EMBL" id="JBHSPB010000004">
    <property type="protein sequence ID" value="MFC5720022.1"/>
    <property type="molecule type" value="Genomic_DNA"/>
</dbReference>
<evidence type="ECO:0008006" key="3">
    <source>
        <dbReference type="Google" id="ProtNLM"/>
    </source>
</evidence>
<evidence type="ECO:0000313" key="1">
    <source>
        <dbReference type="EMBL" id="MFC5720022.1"/>
    </source>
</evidence>
<sequence length="93" mass="10698">MADGGPESDGWSCEFVPDEQHVLGGLPANGRAEVDRIIRGILDLAELRLEAGDDYDEQNPRKLRSVSTDRLILWYQKFDHRRRIYVVRTTWVG</sequence>
<evidence type="ECO:0000313" key="2">
    <source>
        <dbReference type="Proteomes" id="UP001596083"/>
    </source>
</evidence>
<protein>
    <recommendedName>
        <fullName evidence="3">Type II toxin-antitoxin system RelE/ParE family toxin</fullName>
    </recommendedName>
</protein>
<proteinExistence type="predicted"/>
<dbReference type="RefSeq" id="WP_390315131.1">
    <property type="nucleotide sequence ID" value="NZ_JBHSPB010000004.1"/>
</dbReference>
<dbReference type="Proteomes" id="UP001596083">
    <property type="component" value="Unassembled WGS sequence"/>
</dbReference>
<accession>A0ABW0YWW4</accession>
<keyword evidence="2" id="KW-1185">Reference proteome</keyword>